<dbReference type="GeneID" id="7824277"/>
<protein>
    <submittedName>
        <fullName evidence="2">Uncharacterized protein</fullName>
    </submittedName>
</protein>
<evidence type="ECO:0000313" key="3">
    <source>
        <dbReference type="Proteomes" id="UP000009168"/>
    </source>
</evidence>
<evidence type="ECO:0000313" key="2">
    <source>
        <dbReference type="EMBL" id="EAR92414.1"/>
    </source>
</evidence>
<dbReference type="KEGG" id="tet:TTHERM_00085120"/>
<dbReference type="Proteomes" id="UP000009168">
    <property type="component" value="Unassembled WGS sequence"/>
</dbReference>
<evidence type="ECO:0000256" key="1">
    <source>
        <dbReference type="SAM" id="MobiDB-lite"/>
    </source>
</evidence>
<dbReference type="HOGENOM" id="CLU_2390902_0_0_1"/>
<dbReference type="EMBL" id="GG662749">
    <property type="protein sequence ID" value="EAR92414.1"/>
    <property type="molecule type" value="Genomic_DNA"/>
</dbReference>
<dbReference type="RefSeq" id="XP_001012659.1">
    <property type="nucleotide sequence ID" value="XM_001012659.1"/>
</dbReference>
<proteinExistence type="predicted"/>
<gene>
    <name evidence="2" type="ORF">TTHERM_00085120</name>
</gene>
<feature type="region of interest" description="Disordered" evidence="1">
    <location>
        <begin position="71"/>
        <end position="94"/>
    </location>
</feature>
<accession>Q236T6</accession>
<dbReference type="AlphaFoldDB" id="Q236T6"/>
<organism evidence="2 3">
    <name type="scientific">Tetrahymena thermophila (strain SB210)</name>
    <dbReference type="NCBI Taxonomy" id="312017"/>
    <lineage>
        <taxon>Eukaryota</taxon>
        <taxon>Sar</taxon>
        <taxon>Alveolata</taxon>
        <taxon>Ciliophora</taxon>
        <taxon>Intramacronucleata</taxon>
        <taxon>Oligohymenophorea</taxon>
        <taxon>Hymenostomatida</taxon>
        <taxon>Tetrahymenina</taxon>
        <taxon>Tetrahymenidae</taxon>
        <taxon>Tetrahymena</taxon>
    </lineage>
</organism>
<name>Q236T6_TETTS</name>
<reference evidence="3" key="1">
    <citation type="journal article" date="2006" name="PLoS Biol.">
        <title>Macronuclear genome sequence of the ciliate Tetrahymena thermophila, a model eukaryote.</title>
        <authorList>
            <person name="Eisen J.A."/>
            <person name="Coyne R.S."/>
            <person name="Wu M."/>
            <person name="Wu D."/>
            <person name="Thiagarajan M."/>
            <person name="Wortman J.R."/>
            <person name="Badger J.H."/>
            <person name="Ren Q."/>
            <person name="Amedeo P."/>
            <person name="Jones K.M."/>
            <person name="Tallon L.J."/>
            <person name="Delcher A.L."/>
            <person name="Salzberg S.L."/>
            <person name="Silva J.C."/>
            <person name="Haas B.J."/>
            <person name="Majoros W.H."/>
            <person name="Farzad M."/>
            <person name="Carlton J.M."/>
            <person name="Smith R.K. Jr."/>
            <person name="Garg J."/>
            <person name="Pearlman R.E."/>
            <person name="Karrer K.M."/>
            <person name="Sun L."/>
            <person name="Manning G."/>
            <person name="Elde N.C."/>
            <person name="Turkewitz A.P."/>
            <person name="Asai D.J."/>
            <person name="Wilkes D.E."/>
            <person name="Wang Y."/>
            <person name="Cai H."/>
            <person name="Collins K."/>
            <person name="Stewart B.A."/>
            <person name="Lee S.R."/>
            <person name="Wilamowska K."/>
            <person name="Weinberg Z."/>
            <person name="Ruzzo W.L."/>
            <person name="Wloga D."/>
            <person name="Gaertig J."/>
            <person name="Frankel J."/>
            <person name="Tsao C.-C."/>
            <person name="Gorovsky M.A."/>
            <person name="Keeling P.J."/>
            <person name="Waller R.F."/>
            <person name="Patron N.J."/>
            <person name="Cherry J.M."/>
            <person name="Stover N.A."/>
            <person name="Krieger C.J."/>
            <person name="del Toro C."/>
            <person name="Ryder H.F."/>
            <person name="Williamson S.C."/>
            <person name="Barbeau R.A."/>
            <person name="Hamilton E.P."/>
            <person name="Orias E."/>
        </authorList>
    </citation>
    <scope>NUCLEOTIDE SEQUENCE [LARGE SCALE GENOMIC DNA]</scope>
    <source>
        <strain evidence="3">SB210</strain>
    </source>
</reference>
<keyword evidence="3" id="KW-1185">Reference proteome</keyword>
<dbReference type="InParanoid" id="Q236T6"/>
<sequence>MQGGQYGMPVSKKIQFKLNFVKSEAFDFSEDTLIRFKGKYKRESIQKLKLSFKKTTKNIDCWIQNLQNSQNYQTDSNSTAAPSDTSQENIQIPS</sequence>